<dbReference type="Proteomes" id="UP001621418">
    <property type="component" value="Chromosome"/>
</dbReference>
<evidence type="ECO:0000259" key="2">
    <source>
        <dbReference type="Pfam" id="PF07859"/>
    </source>
</evidence>
<proteinExistence type="predicted"/>
<dbReference type="InterPro" id="IPR013094">
    <property type="entry name" value="AB_hydrolase_3"/>
</dbReference>
<dbReference type="Gene3D" id="3.40.50.1820">
    <property type="entry name" value="alpha/beta hydrolase"/>
    <property type="match status" value="1"/>
</dbReference>
<sequence>MTIEQLSVSVSLRAMMPDYDDRGRTTMSTMSMMDPELAAACAAMATEMFKNGVPAVPERGDVLGLRALLETGMASVAAPYSSGVSVRSYFVSTVDESEIDVRFYTDGSRTTTDRPAVVYLHGGGMISGKLDHYDGIARYYAQETGVPILLVDYRLAPESTATALAEDGFAALRWLVDRAGELGVDATRIAVMGDSGGGGVAAGTAILARERGIPLAKQILIYPMLDDRNIEPDPLLEDAVAWTHDNNWTCWRAVLGEDFGSDRVSPISAPARLEDFTNLPAAYIEVGELDIFRDESVAYATGLYKAGVTCELHVLPGVIHGHDRLSLDIGVSRRTLDDRCRVIAAL</sequence>
<accession>A0ABZ1N3B4</accession>
<dbReference type="InterPro" id="IPR050300">
    <property type="entry name" value="GDXG_lipolytic_enzyme"/>
</dbReference>
<name>A0ABZ1N3B4_9NOCA</name>
<keyword evidence="4" id="KW-1185">Reference proteome</keyword>
<dbReference type="InterPro" id="IPR029058">
    <property type="entry name" value="AB_hydrolase_fold"/>
</dbReference>
<dbReference type="SUPFAM" id="SSF53474">
    <property type="entry name" value="alpha/beta-Hydrolases"/>
    <property type="match status" value="1"/>
</dbReference>
<evidence type="ECO:0000313" key="3">
    <source>
        <dbReference type="EMBL" id="WTY34353.1"/>
    </source>
</evidence>
<dbReference type="Pfam" id="PF07859">
    <property type="entry name" value="Abhydrolase_3"/>
    <property type="match status" value="1"/>
</dbReference>
<dbReference type="PANTHER" id="PTHR48081:SF8">
    <property type="entry name" value="ALPHA_BETA HYDROLASE FOLD-3 DOMAIN-CONTAINING PROTEIN-RELATED"/>
    <property type="match status" value="1"/>
</dbReference>
<dbReference type="RefSeq" id="WP_405146651.1">
    <property type="nucleotide sequence ID" value="NZ_CP109527.1"/>
</dbReference>
<protein>
    <submittedName>
        <fullName evidence="3">Alpha/beta hydrolase</fullName>
    </submittedName>
</protein>
<gene>
    <name evidence="3" type="ORF">OG308_23940</name>
</gene>
<keyword evidence="1 3" id="KW-0378">Hydrolase</keyword>
<feature type="domain" description="Alpha/beta hydrolase fold-3" evidence="2">
    <location>
        <begin position="117"/>
        <end position="321"/>
    </location>
</feature>
<dbReference type="GO" id="GO:0016787">
    <property type="term" value="F:hydrolase activity"/>
    <property type="evidence" value="ECO:0007669"/>
    <property type="project" value="UniProtKB-KW"/>
</dbReference>
<reference evidence="3 4" key="1">
    <citation type="submission" date="2022-10" db="EMBL/GenBank/DDBJ databases">
        <title>The complete genomes of actinobacterial strains from the NBC collection.</title>
        <authorList>
            <person name="Joergensen T.S."/>
            <person name="Alvarez Arevalo M."/>
            <person name="Sterndorff E.B."/>
            <person name="Faurdal D."/>
            <person name="Vuksanovic O."/>
            <person name="Mourched A.-S."/>
            <person name="Charusanti P."/>
            <person name="Shaw S."/>
            <person name="Blin K."/>
            <person name="Weber T."/>
        </authorList>
    </citation>
    <scope>NUCLEOTIDE SEQUENCE [LARGE SCALE GENOMIC DNA]</scope>
    <source>
        <strain evidence="3 4">NBC_01413</strain>
    </source>
</reference>
<evidence type="ECO:0000313" key="4">
    <source>
        <dbReference type="Proteomes" id="UP001621418"/>
    </source>
</evidence>
<dbReference type="PANTHER" id="PTHR48081">
    <property type="entry name" value="AB HYDROLASE SUPERFAMILY PROTEIN C4A8.06C"/>
    <property type="match status" value="1"/>
</dbReference>
<dbReference type="EMBL" id="CP109527">
    <property type="protein sequence ID" value="WTY34353.1"/>
    <property type="molecule type" value="Genomic_DNA"/>
</dbReference>
<organism evidence="3 4">
    <name type="scientific">Nocardia salmonicida</name>
    <dbReference type="NCBI Taxonomy" id="53431"/>
    <lineage>
        <taxon>Bacteria</taxon>
        <taxon>Bacillati</taxon>
        <taxon>Actinomycetota</taxon>
        <taxon>Actinomycetes</taxon>
        <taxon>Mycobacteriales</taxon>
        <taxon>Nocardiaceae</taxon>
        <taxon>Nocardia</taxon>
    </lineage>
</organism>
<evidence type="ECO:0000256" key="1">
    <source>
        <dbReference type="ARBA" id="ARBA00022801"/>
    </source>
</evidence>